<dbReference type="PANTHER" id="PTHR43404">
    <property type="entry name" value="LIPOPOLYSACCHARIDE CHOLINEPHOSPHOTRANSFERASE LICD"/>
    <property type="match status" value="1"/>
</dbReference>
<evidence type="ECO:0000313" key="2">
    <source>
        <dbReference type="EMBL" id="KDE73234.1"/>
    </source>
</evidence>
<feature type="domain" description="LicD/FKTN/FKRP nucleotidyltransferase" evidence="1">
    <location>
        <begin position="19"/>
        <end position="239"/>
    </location>
</feature>
<sequence length="268" mass="33000">MRKEQEIMLKILKEVDKICENNQISYWLCSGTLLGAVRHKGFIPWDDDIDIGMRRDDFERFKEIVKKEMRKDIYVDNYEMEEMLEHMPLKLRYIYSRYIEKWDNGNIENDGIYIDIFPFDKFSKNKTRRFFEIIPKILYELKTSRIWIEKKGIRNLFRKIVMKIVNKIPKFFVINSNKKYLEKSKKLTKNEYLWGYGYGLTWRKFFIEEDIFPLKELDFEGIMFKVPYNYEVYLKNLYGDYYMTIPEENKRYTHAKMIEIYKSMEEEI</sequence>
<dbReference type="InterPro" id="IPR007074">
    <property type="entry name" value="LicD/FKTN/FKRP_NTP_transf"/>
</dbReference>
<dbReference type="RefSeq" id="WP_051623388.1">
    <property type="nucleotide sequence ID" value="NZ_JAAH01000024.1"/>
</dbReference>
<dbReference type="Pfam" id="PF04991">
    <property type="entry name" value="LicD"/>
    <property type="match status" value="1"/>
</dbReference>
<evidence type="ECO:0000259" key="1">
    <source>
        <dbReference type="Pfam" id="PF04991"/>
    </source>
</evidence>
<reference evidence="2 3" key="1">
    <citation type="submission" date="2014-01" db="EMBL/GenBank/DDBJ databases">
        <title>Comparative genomics of Fusobacterium necrophorum wild isolates.</title>
        <authorList>
            <person name="Kittichotirat W."/>
            <person name="Bumgarner R.E."/>
            <person name="Lawrence P."/>
        </authorList>
    </citation>
    <scope>NUCLEOTIDE SEQUENCE [LARGE SCALE GENOMIC DNA]</scope>
    <source>
        <strain evidence="2 3">DJ-2</strain>
    </source>
</reference>
<proteinExistence type="predicted"/>
<accession>A0AB73C5J2</accession>
<dbReference type="AlphaFoldDB" id="A0AB73C5J2"/>
<dbReference type="InterPro" id="IPR052942">
    <property type="entry name" value="LPS_cholinephosphotransferase"/>
</dbReference>
<name>A0AB73C5J2_9FUSO</name>
<dbReference type="PANTHER" id="PTHR43404:SF2">
    <property type="entry name" value="LIPOPOLYSACCHARIDE CHOLINEPHOSPHOTRANSFERASE LICD"/>
    <property type="match status" value="1"/>
</dbReference>
<dbReference type="EMBL" id="JAAH01000024">
    <property type="protein sequence ID" value="KDE73234.1"/>
    <property type="molecule type" value="Genomic_DNA"/>
</dbReference>
<protein>
    <recommendedName>
        <fullName evidence="1">LicD/FKTN/FKRP nucleotidyltransferase domain-containing protein</fullName>
    </recommendedName>
</protein>
<dbReference type="GO" id="GO:0009100">
    <property type="term" value="P:glycoprotein metabolic process"/>
    <property type="evidence" value="ECO:0007669"/>
    <property type="project" value="UniProtKB-ARBA"/>
</dbReference>
<organism evidence="2 3">
    <name type="scientific">Fusobacterium necrophorum DJ-2</name>
    <dbReference type="NCBI Taxonomy" id="1441737"/>
    <lineage>
        <taxon>Bacteria</taxon>
        <taxon>Fusobacteriati</taxon>
        <taxon>Fusobacteriota</taxon>
        <taxon>Fusobacteriia</taxon>
        <taxon>Fusobacteriales</taxon>
        <taxon>Fusobacteriaceae</taxon>
        <taxon>Fusobacterium</taxon>
    </lineage>
</organism>
<comment type="caution">
    <text evidence="2">The sequence shown here is derived from an EMBL/GenBank/DDBJ whole genome shotgun (WGS) entry which is preliminary data.</text>
</comment>
<gene>
    <name evidence="2" type="ORF">FUSO8_02205</name>
</gene>
<evidence type="ECO:0000313" key="3">
    <source>
        <dbReference type="Proteomes" id="UP000027058"/>
    </source>
</evidence>
<dbReference type="Proteomes" id="UP000027058">
    <property type="component" value="Unassembled WGS sequence"/>
</dbReference>